<dbReference type="AlphaFoldDB" id="A0A1I2KY93"/>
<accession>A0A1I2KY93</accession>
<organism evidence="2 3">
    <name type="scientific">Streptomyces mirabilis</name>
    <dbReference type="NCBI Taxonomy" id="68239"/>
    <lineage>
        <taxon>Bacteria</taxon>
        <taxon>Bacillati</taxon>
        <taxon>Actinomycetota</taxon>
        <taxon>Actinomycetes</taxon>
        <taxon>Kitasatosporales</taxon>
        <taxon>Streptomycetaceae</taxon>
        <taxon>Streptomyces</taxon>
    </lineage>
</organism>
<feature type="region of interest" description="Disordered" evidence="1">
    <location>
        <begin position="1"/>
        <end position="22"/>
    </location>
</feature>
<evidence type="ECO:0000313" key="2">
    <source>
        <dbReference type="EMBL" id="SFF71220.1"/>
    </source>
</evidence>
<gene>
    <name evidence="2" type="ORF">SAMN02787118_11120</name>
</gene>
<proteinExistence type="predicted"/>
<dbReference type="EMBL" id="FONR01000011">
    <property type="protein sequence ID" value="SFF71220.1"/>
    <property type="molecule type" value="Genomic_DNA"/>
</dbReference>
<protein>
    <submittedName>
        <fullName evidence="2">Uncharacterized protein</fullName>
    </submittedName>
</protein>
<evidence type="ECO:0000256" key="1">
    <source>
        <dbReference type="SAM" id="MobiDB-lite"/>
    </source>
</evidence>
<dbReference type="Proteomes" id="UP000181942">
    <property type="component" value="Unassembled WGS sequence"/>
</dbReference>
<name>A0A1I2KY93_9ACTN</name>
<evidence type="ECO:0000313" key="3">
    <source>
        <dbReference type="Proteomes" id="UP000181942"/>
    </source>
</evidence>
<reference evidence="2 3" key="1">
    <citation type="submission" date="2016-10" db="EMBL/GenBank/DDBJ databases">
        <authorList>
            <person name="de Groot N.N."/>
        </authorList>
    </citation>
    <scope>NUCLEOTIDE SEQUENCE [LARGE SCALE GENOMIC DNA]</scope>
    <source>
        <strain evidence="2 3">OK461</strain>
    </source>
</reference>
<sequence>MPTFRETPAPRQFSPRPVPASWERNAESFEQVNERMLPLTWSDSRKSRDHRVRGVRRVLRWLETFEGESWQERWLASGSDTLQREWSDRVADQITTQSGVGRHTVRNEIQCGSIFLAIADIYRPRLEWLATRWSPFLAGTVAQRRDPDGFAALKDVAGELWGTQVWRKAAYQIALLVIGKGGGVRDITVGDCLQLAAR</sequence>